<keyword evidence="10" id="KW-1185">Reference proteome</keyword>
<dbReference type="GO" id="GO:0005886">
    <property type="term" value="C:plasma membrane"/>
    <property type="evidence" value="ECO:0007669"/>
    <property type="project" value="UniProtKB-SubCell"/>
</dbReference>
<keyword evidence="4 8" id="KW-0812">Transmembrane</keyword>
<evidence type="ECO:0000313" key="9">
    <source>
        <dbReference type="EMBL" id="SDK58322.1"/>
    </source>
</evidence>
<dbReference type="SUPFAM" id="SSF118215">
    <property type="entry name" value="Proton glutamate symport protein"/>
    <property type="match status" value="1"/>
</dbReference>
<evidence type="ECO:0000256" key="8">
    <source>
        <dbReference type="SAM" id="Phobius"/>
    </source>
</evidence>
<dbReference type="EMBL" id="FNEZ01000008">
    <property type="protein sequence ID" value="SDK58322.1"/>
    <property type="molecule type" value="Genomic_DNA"/>
</dbReference>
<evidence type="ECO:0000256" key="1">
    <source>
        <dbReference type="ARBA" id="ARBA00004651"/>
    </source>
</evidence>
<dbReference type="Proteomes" id="UP000199580">
    <property type="component" value="Unassembled WGS sequence"/>
</dbReference>
<dbReference type="GO" id="GO:0070778">
    <property type="term" value="P:L-aspartate transmembrane transport"/>
    <property type="evidence" value="ECO:0007669"/>
    <property type="project" value="TreeGrafter"/>
</dbReference>
<dbReference type="PANTHER" id="PTHR42865:SF1">
    <property type="entry name" value="AEROBIC C4-DICARBOXYLATE TRANSPORT PROTEIN"/>
    <property type="match status" value="1"/>
</dbReference>
<dbReference type="PRINTS" id="PR00173">
    <property type="entry name" value="EDTRNSPORT"/>
</dbReference>
<dbReference type="AlphaFoldDB" id="A0A1G9D303"/>
<dbReference type="GO" id="GO:0015366">
    <property type="term" value="F:malate:proton symporter activity"/>
    <property type="evidence" value="ECO:0007669"/>
    <property type="project" value="TreeGrafter"/>
</dbReference>
<keyword evidence="2" id="KW-0813">Transport</keyword>
<evidence type="ECO:0000256" key="6">
    <source>
        <dbReference type="ARBA" id="ARBA00022989"/>
    </source>
</evidence>
<name>A0A1G9D303_9FLAO</name>
<dbReference type="PROSITE" id="PS00714">
    <property type="entry name" value="NA_DICARBOXYL_SYMP_2"/>
    <property type="match status" value="1"/>
</dbReference>
<accession>A0A1G9D303</accession>
<sequence>MNFPQNNSPKKQRRWYFHLLTNLTFWVLIAIIAGVLLGQHAPDKAVKMEIVGKTFVDIIKLFIAPIIFLTIVLGISGMGDLKKVGRIGVKSLLYFEIVTTFALAIGVAVAYFIEPGKIDKSGLLLQDPAKYTSNPKNYSWLEFFLSNPTLQILLAAIVIGILLTYYSRREQAIHILERASKIVFTGLKCVMYLAPIGAFGGMAYTIGKFGLETLIPLAKLMGTVYLTMALFIFIILGSILKYLKISIFKLLKYIKEELLIVLGTSSSEAALPSIMVKLEKMGCSKPVVGLVIPTGYSFNLDGTSIYLSMSVIFLAQLYDVHLSFFEILTIIGILMVTSKGAAGVTGSGFIVLASTLTAIHKIPVEGLAFLLGVDKFMSEARAITNLIGNSVATIVISISEGDFKTPDFDNAQKLTEI</sequence>
<dbReference type="STRING" id="1128970.SAMN04487935_3702"/>
<evidence type="ECO:0000256" key="7">
    <source>
        <dbReference type="ARBA" id="ARBA00023136"/>
    </source>
</evidence>
<protein>
    <submittedName>
        <fullName evidence="9">Aerobic C4-dicarboxylate transport protein</fullName>
    </submittedName>
</protein>
<dbReference type="RefSeq" id="WP_091399159.1">
    <property type="nucleotide sequence ID" value="NZ_BKAI01000016.1"/>
</dbReference>
<feature type="transmembrane region" description="Helical" evidence="8">
    <location>
        <begin position="189"/>
        <end position="211"/>
    </location>
</feature>
<evidence type="ECO:0000256" key="5">
    <source>
        <dbReference type="ARBA" id="ARBA00022847"/>
    </source>
</evidence>
<dbReference type="FunFam" id="1.10.3860.10:FF:000001">
    <property type="entry name" value="C4-dicarboxylate transport protein"/>
    <property type="match status" value="1"/>
</dbReference>
<comment type="subcellular location">
    <subcellularLocation>
        <location evidence="1">Cell membrane</location>
        <topology evidence="1">Multi-pass membrane protein</topology>
    </subcellularLocation>
</comment>
<feature type="transmembrane region" description="Helical" evidence="8">
    <location>
        <begin position="58"/>
        <end position="79"/>
    </location>
</feature>
<dbReference type="OrthoDB" id="9768885at2"/>
<organism evidence="9 10">
    <name type="scientific">Flavobacterium noncentrifugens</name>
    <dbReference type="NCBI Taxonomy" id="1128970"/>
    <lineage>
        <taxon>Bacteria</taxon>
        <taxon>Pseudomonadati</taxon>
        <taxon>Bacteroidota</taxon>
        <taxon>Flavobacteriia</taxon>
        <taxon>Flavobacteriales</taxon>
        <taxon>Flavobacteriaceae</taxon>
        <taxon>Flavobacterium</taxon>
    </lineage>
</organism>
<feature type="transmembrane region" description="Helical" evidence="8">
    <location>
        <begin position="223"/>
        <end position="243"/>
    </location>
</feature>
<feature type="transmembrane region" description="Helical" evidence="8">
    <location>
        <begin position="15"/>
        <end position="38"/>
    </location>
</feature>
<keyword evidence="5" id="KW-0769">Symport</keyword>
<dbReference type="Pfam" id="PF00375">
    <property type="entry name" value="SDF"/>
    <property type="match status" value="1"/>
</dbReference>
<feature type="transmembrane region" description="Helical" evidence="8">
    <location>
        <begin position="91"/>
        <end position="113"/>
    </location>
</feature>
<dbReference type="Gene3D" id="1.10.3860.10">
    <property type="entry name" value="Sodium:dicarboxylate symporter"/>
    <property type="match status" value="1"/>
</dbReference>
<evidence type="ECO:0000256" key="4">
    <source>
        <dbReference type="ARBA" id="ARBA00022692"/>
    </source>
</evidence>
<evidence type="ECO:0000256" key="2">
    <source>
        <dbReference type="ARBA" id="ARBA00022448"/>
    </source>
</evidence>
<gene>
    <name evidence="9" type="ORF">SAMN04487935_3702</name>
</gene>
<evidence type="ECO:0000256" key="3">
    <source>
        <dbReference type="ARBA" id="ARBA00022475"/>
    </source>
</evidence>
<dbReference type="GO" id="GO:0015138">
    <property type="term" value="F:fumarate transmembrane transporter activity"/>
    <property type="evidence" value="ECO:0007669"/>
    <property type="project" value="TreeGrafter"/>
</dbReference>
<keyword evidence="3" id="KW-1003">Cell membrane</keyword>
<keyword evidence="6 8" id="KW-1133">Transmembrane helix</keyword>
<dbReference type="InterPro" id="IPR036458">
    <property type="entry name" value="Na:dicarbo_symporter_sf"/>
</dbReference>
<feature type="transmembrane region" description="Helical" evidence="8">
    <location>
        <begin position="149"/>
        <end position="168"/>
    </location>
</feature>
<proteinExistence type="predicted"/>
<keyword evidence="7 8" id="KW-0472">Membrane</keyword>
<dbReference type="GO" id="GO:0015141">
    <property type="term" value="F:succinate transmembrane transporter activity"/>
    <property type="evidence" value="ECO:0007669"/>
    <property type="project" value="TreeGrafter"/>
</dbReference>
<evidence type="ECO:0000313" key="10">
    <source>
        <dbReference type="Proteomes" id="UP000199580"/>
    </source>
</evidence>
<dbReference type="PANTHER" id="PTHR42865">
    <property type="entry name" value="PROTON/GLUTAMATE-ASPARTATE SYMPORTER"/>
    <property type="match status" value="1"/>
</dbReference>
<dbReference type="InterPro" id="IPR001991">
    <property type="entry name" value="Na-dicarboxylate_symporter"/>
</dbReference>
<dbReference type="InterPro" id="IPR018107">
    <property type="entry name" value="Na-dicarboxylate_symporter_CS"/>
</dbReference>
<reference evidence="9 10" key="1">
    <citation type="submission" date="2016-10" db="EMBL/GenBank/DDBJ databases">
        <authorList>
            <person name="de Groot N.N."/>
        </authorList>
    </citation>
    <scope>NUCLEOTIDE SEQUENCE [LARGE SCALE GENOMIC DNA]</scope>
    <source>
        <strain evidence="9 10">CGMCC 1.10076</strain>
    </source>
</reference>